<name>A0ABR6BEY4_9PSEU</name>
<keyword evidence="2" id="KW-0378">Hydrolase</keyword>
<dbReference type="RefSeq" id="WP_025360119.1">
    <property type="nucleotide sequence ID" value="NZ_BAAABQ010000084.1"/>
</dbReference>
<accession>A0ABR6BEY4</accession>
<organism evidence="2 3">
    <name type="scientific">Kutzneria viridogrisea</name>
    <dbReference type="NCBI Taxonomy" id="47990"/>
    <lineage>
        <taxon>Bacteria</taxon>
        <taxon>Bacillati</taxon>
        <taxon>Actinomycetota</taxon>
        <taxon>Actinomycetes</taxon>
        <taxon>Pseudonocardiales</taxon>
        <taxon>Pseudonocardiaceae</taxon>
        <taxon>Kutzneria</taxon>
    </lineage>
</organism>
<proteinExistence type="predicted"/>
<dbReference type="InterPro" id="IPR051453">
    <property type="entry name" value="MBL_Glyoxalase_II"/>
</dbReference>
<dbReference type="SMART" id="SM00849">
    <property type="entry name" value="Lactamase_B"/>
    <property type="match status" value="1"/>
</dbReference>
<dbReference type="InterPro" id="IPR001279">
    <property type="entry name" value="Metallo-B-lactamas"/>
</dbReference>
<keyword evidence="3" id="KW-1185">Reference proteome</keyword>
<dbReference type="EMBL" id="JACJID010000002">
    <property type="protein sequence ID" value="MBA8925433.1"/>
    <property type="molecule type" value="Genomic_DNA"/>
</dbReference>
<dbReference type="SUPFAM" id="SSF56281">
    <property type="entry name" value="Metallo-hydrolase/oxidoreductase"/>
    <property type="match status" value="1"/>
</dbReference>
<dbReference type="Gene3D" id="3.60.15.10">
    <property type="entry name" value="Ribonuclease Z/Hydroxyacylglutathione hydrolase-like"/>
    <property type="match status" value="1"/>
</dbReference>
<dbReference type="PANTHER" id="PTHR46233:SF4">
    <property type="entry name" value="METALLO-BETA-LACTAMASE DOMAIN-CONTAINING PROTEIN"/>
    <property type="match status" value="1"/>
</dbReference>
<comment type="caution">
    <text evidence="2">The sequence shown here is derived from an EMBL/GenBank/DDBJ whole genome shotgun (WGS) entry which is preliminary data.</text>
</comment>
<evidence type="ECO:0000313" key="2">
    <source>
        <dbReference type="EMBL" id="MBA8925433.1"/>
    </source>
</evidence>
<sequence>MRIDRVAVGPLHTNCWVLADSGQALVLDPGDEPEAVRAAVEGLEVIGVALTHAHADHVLALEVLDAPVLGHPAEQAVWRHELAHLAQHGYFDAGTATEELLTAGTPLAPVPEVPLWQGEFDRVLGEGDRITLGSQEVRVLHTPGHTPGGLSYAVPGHLFTGDTLFPGGPGLTGWPLSDFDTIIGSVRRLLREFPGDTLVHPGHGANTTIGQELPHLEQWRQRGW</sequence>
<dbReference type="PANTHER" id="PTHR46233">
    <property type="entry name" value="HYDROXYACYLGLUTATHIONE HYDROLASE GLOC"/>
    <property type="match status" value="1"/>
</dbReference>
<evidence type="ECO:0000259" key="1">
    <source>
        <dbReference type="SMART" id="SM00849"/>
    </source>
</evidence>
<protein>
    <submittedName>
        <fullName evidence="2">Hydroxyacylglutathione hydrolase</fullName>
        <ecNumber evidence="2">3.1.2.6</ecNumber>
    </submittedName>
</protein>
<dbReference type="CDD" id="cd06262">
    <property type="entry name" value="metallo-hydrolase-like_MBL-fold"/>
    <property type="match status" value="1"/>
</dbReference>
<reference evidence="2 3" key="1">
    <citation type="submission" date="2020-08" db="EMBL/GenBank/DDBJ databases">
        <title>Genomic Encyclopedia of Archaeal and Bacterial Type Strains, Phase II (KMG-II): from individual species to whole genera.</title>
        <authorList>
            <person name="Goeker M."/>
        </authorList>
    </citation>
    <scope>NUCLEOTIDE SEQUENCE [LARGE SCALE GENOMIC DNA]</scope>
    <source>
        <strain evidence="2 3">DSM 43850</strain>
    </source>
</reference>
<evidence type="ECO:0000313" key="3">
    <source>
        <dbReference type="Proteomes" id="UP000517916"/>
    </source>
</evidence>
<dbReference type="GO" id="GO:0004416">
    <property type="term" value="F:hydroxyacylglutathione hydrolase activity"/>
    <property type="evidence" value="ECO:0007669"/>
    <property type="project" value="UniProtKB-EC"/>
</dbReference>
<dbReference type="Pfam" id="PF00753">
    <property type="entry name" value="Lactamase_B"/>
    <property type="match status" value="1"/>
</dbReference>
<dbReference type="InterPro" id="IPR036866">
    <property type="entry name" value="RibonucZ/Hydroxyglut_hydro"/>
</dbReference>
<feature type="domain" description="Metallo-beta-lactamase" evidence="1">
    <location>
        <begin position="12"/>
        <end position="203"/>
    </location>
</feature>
<gene>
    <name evidence="2" type="ORF">BC739_002632</name>
</gene>
<dbReference type="Proteomes" id="UP000517916">
    <property type="component" value="Unassembled WGS sequence"/>
</dbReference>
<dbReference type="EC" id="3.1.2.6" evidence="2"/>